<protein>
    <submittedName>
        <fullName evidence="2">Uncharacterized protein</fullName>
    </submittedName>
</protein>
<feature type="compositionally biased region" description="Basic residues" evidence="1">
    <location>
        <begin position="1"/>
        <end position="13"/>
    </location>
</feature>
<evidence type="ECO:0000313" key="2">
    <source>
        <dbReference type="EMBL" id="JAD16051.1"/>
    </source>
</evidence>
<name>A0A0A9UB96_ARUDO</name>
<reference evidence="2" key="1">
    <citation type="submission" date="2014-09" db="EMBL/GenBank/DDBJ databases">
        <authorList>
            <person name="Magalhaes I.L.F."/>
            <person name="Oliveira U."/>
            <person name="Santos F.R."/>
            <person name="Vidigal T.H.D.A."/>
            <person name="Brescovit A.D."/>
            <person name="Santos A.J."/>
        </authorList>
    </citation>
    <scope>NUCLEOTIDE SEQUENCE</scope>
    <source>
        <tissue evidence="2">Shoot tissue taken approximately 20 cm above the soil surface</tissue>
    </source>
</reference>
<accession>A0A0A9UB96</accession>
<evidence type="ECO:0000256" key="1">
    <source>
        <dbReference type="SAM" id="MobiDB-lite"/>
    </source>
</evidence>
<reference evidence="2" key="2">
    <citation type="journal article" date="2015" name="Data Brief">
        <title>Shoot transcriptome of the giant reed, Arundo donax.</title>
        <authorList>
            <person name="Barrero R.A."/>
            <person name="Guerrero F.D."/>
            <person name="Moolhuijzen P."/>
            <person name="Goolsby J.A."/>
            <person name="Tidwell J."/>
            <person name="Bellgard S.E."/>
            <person name="Bellgard M.I."/>
        </authorList>
    </citation>
    <scope>NUCLEOTIDE SEQUENCE</scope>
    <source>
        <tissue evidence="2">Shoot tissue taken approximately 20 cm above the soil surface</tissue>
    </source>
</reference>
<organism evidence="2">
    <name type="scientific">Arundo donax</name>
    <name type="common">Giant reed</name>
    <name type="synonym">Donax arundinaceus</name>
    <dbReference type="NCBI Taxonomy" id="35708"/>
    <lineage>
        <taxon>Eukaryota</taxon>
        <taxon>Viridiplantae</taxon>
        <taxon>Streptophyta</taxon>
        <taxon>Embryophyta</taxon>
        <taxon>Tracheophyta</taxon>
        <taxon>Spermatophyta</taxon>
        <taxon>Magnoliopsida</taxon>
        <taxon>Liliopsida</taxon>
        <taxon>Poales</taxon>
        <taxon>Poaceae</taxon>
        <taxon>PACMAD clade</taxon>
        <taxon>Arundinoideae</taxon>
        <taxon>Arundineae</taxon>
        <taxon>Arundo</taxon>
    </lineage>
</organism>
<proteinExistence type="predicted"/>
<dbReference type="EMBL" id="GBRH01281844">
    <property type="protein sequence ID" value="JAD16051.1"/>
    <property type="molecule type" value="Transcribed_RNA"/>
</dbReference>
<dbReference type="AlphaFoldDB" id="A0A0A9UB96"/>
<feature type="region of interest" description="Disordered" evidence="1">
    <location>
        <begin position="1"/>
        <end position="21"/>
    </location>
</feature>
<sequence>MKEPRQRRRRRPVAPRAAPGW</sequence>